<gene>
    <name evidence="5" type="ORF">ADH66_12315</name>
    <name evidence="6" type="ORF">I5Q82_02625</name>
</gene>
<dbReference type="InterPro" id="IPR041522">
    <property type="entry name" value="CdaR_GGDEF"/>
</dbReference>
<feature type="domain" description="CdaR GGDEF-like" evidence="4">
    <location>
        <begin position="129"/>
        <end position="242"/>
    </location>
</feature>
<dbReference type="Proteomes" id="UP000596035">
    <property type="component" value="Chromosome"/>
</dbReference>
<name>A0A1Z2XSE2_9FIRM</name>
<evidence type="ECO:0000259" key="2">
    <source>
        <dbReference type="Pfam" id="PF05651"/>
    </source>
</evidence>
<accession>A0A1Z2XSE2</accession>
<evidence type="ECO:0000313" key="5">
    <source>
        <dbReference type="EMBL" id="ASB41372.1"/>
    </source>
</evidence>
<dbReference type="RefSeq" id="WP_066540244.1">
    <property type="nucleotide sequence ID" value="NZ_CAJTCQ010000010.1"/>
</dbReference>
<dbReference type="EMBL" id="CP021422">
    <property type="protein sequence ID" value="ASB41372.1"/>
    <property type="molecule type" value="Genomic_DNA"/>
</dbReference>
<reference evidence="6 8" key="3">
    <citation type="submission" date="2020-11" db="EMBL/GenBank/DDBJ databases">
        <title>Closed and high quality bacterial genomes of the OMM12 community.</title>
        <authorList>
            <person name="Marbouty M."/>
            <person name="Lamy-Besnier Q."/>
            <person name="Debarbieux L."/>
            <person name="Koszul R."/>
        </authorList>
    </citation>
    <scope>NUCLEOTIDE SEQUENCE [LARGE SCALE GENOMIC DNA]</scope>
    <source>
        <strain evidence="6 8">KB18</strain>
    </source>
</reference>
<feature type="domain" description="Putative sugar diacid recognition" evidence="2">
    <location>
        <begin position="3"/>
        <end position="61"/>
    </location>
</feature>
<dbReference type="Pfam" id="PF05651">
    <property type="entry name" value="Diacid_rec"/>
    <property type="match status" value="1"/>
</dbReference>
<dbReference type="InterPro" id="IPR042070">
    <property type="entry name" value="PucR_C-HTH_sf"/>
</dbReference>
<reference evidence="5" key="1">
    <citation type="journal article" date="2017" name="Genome Announc.">
        <title>High-Quality Whole-Genome Sequences of the Oligo-Mouse-Microbiota Bacterial Community.</title>
        <authorList>
            <person name="Garzetti D."/>
            <person name="Brugiroux S."/>
            <person name="Bunk B."/>
            <person name="Pukall R."/>
            <person name="McCoy K.D."/>
            <person name="Macpherson A.J."/>
            <person name="Stecher B."/>
        </authorList>
    </citation>
    <scope>NUCLEOTIDE SEQUENCE</scope>
    <source>
        <strain evidence="5">KB18</strain>
    </source>
</reference>
<dbReference type="InterPro" id="IPR051448">
    <property type="entry name" value="CdaR-like_regulators"/>
</dbReference>
<dbReference type="Gene3D" id="1.10.10.2840">
    <property type="entry name" value="PucR C-terminal helix-turn-helix domain"/>
    <property type="match status" value="1"/>
</dbReference>
<comment type="similarity">
    <text evidence="1">Belongs to the CdaR family.</text>
</comment>
<proteinExistence type="inferred from homology"/>
<dbReference type="InterPro" id="IPR009057">
    <property type="entry name" value="Homeodomain-like_sf"/>
</dbReference>
<keyword evidence="7" id="KW-1185">Reference proteome</keyword>
<evidence type="ECO:0000259" key="4">
    <source>
        <dbReference type="Pfam" id="PF17853"/>
    </source>
</evidence>
<dbReference type="SUPFAM" id="SSF46689">
    <property type="entry name" value="Homeodomain-like"/>
    <property type="match status" value="1"/>
</dbReference>
<evidence type="ECO:0000313" key="6">
    <source>
        <dbReference type="EMBL" id="QQR30636.1"/>
    </source>
</evidence>
<reference evidence="7" key="2">
    <citation type="submission" date="2017-05" db="EMBL/GenBank/DDBJ databases">
        <title>Improved OligoMM genomes.</title>
        <authorList>
            <person name="Garzetti D."/>
        </authorList>
    </citation>
    <scope>NUCLEOTIDE SEQUENCE [LARGE SCALE GENOMIC DNA]</scope>
    <source>
        <strain evidence="7">KB18</strain>
    </source>
</reference>
<dbReference type="EMBL" id="CP065321">
    <property type="protein sequence ID" value="QQR30636.1"/>
    <property type="molecule type" value="Genomic_DNA"/>
</dbReference>
<protein>
    <submittedName>
        <fullName evidence="5">CdaR family transcriptional regulator</fullName>
    </submittedName>
    <submittedName>
        <fullName evidence="6">Helix-turn-helix domain-containing protein</fullName>
    </submittedName>
</protein>
<dbReference type="Pfam" id="PF17853">
    <property type="entry name" value="GGDEF_2"/>
    <property type="match status" value="1"/>
</dbReference>
<evidence type="ECO:0000313" key="7">
    <source>
        <dbReference type="Proteomes" id="UP000196710"/>
    </source>
</evidence>
<dbReference type="Pfam" id="PF13556">
    <property type="entry name" value="HTH_30"/>
    <property type="match status" value="1"/>
</dbReference>
<dbReference type="PANTHER" id="PTHR33744:SF15">
    <property type="entry name" value="CARBOHYDRATE DIACID REGULATOR"/>
    <property type="match status" value="1"/>
</dbReference>
<dbReference type="PANTHER" id="PTHR33744">
    <property type="entry name" value="CARBOHYDRATE DIACID REGULATOR"/>
    <property type="match status" value="1"/>
</dbReference>
<evidence type="ECO:0000313" key="8">
    <source>
        <dbReference type="Proteomes" id="UP000596035"/>
    </source>
</evidence>
<dbReference type="AlphaFoldDB" id="A0A1Z2XSE2"/>
<sequence length="362" mass="41320">MSNRLFQGIIHQMSEAIDRTIGVIDESSIIIACSDLSRVGDIFERATLDAMASEDVFVAEECTFKPFGPRQNPSYAAFVSGADPDARRYVRILGIAMDNIKAYYDEKYDRSNFIKNVILDNILPGDIYIKSHELHFEPEVARVCLLIKVSDKNEISSFEILQNLFPDKSKDFIININETDIALVKEIRPEITEKDIDKLARSIVDTLTGEFYTQCCVGIGTVVNNIKELARSFKEAQTALEVGKVFDTARDIVSYNNLGIARLIYQLPTTLCEMFLKEIFKVGSIETLDHETLFTIQRFFENNLNVSETSRKLFVHRNTLVYRLEKIRKLTGLDLREFEDAIVFKVALMVKKYLDNNAASKY</sequence>
<dbReference type="Proteomes" id="UP000196710">
    <property type="component" value="Chromosome"/>
</dbReference>
<dbReference type="KEGG" id="amur:ADH66_12315"/>
<evidence type="ECO:0000259" key="3">
    <source>
        <dbReference type="Pfam" id="PF13556"/>
    </source>
</evidence>
<dbReference type="InterPro" id="IPR025736">
    <property type="entry name" value="PucR_C-HTH_dom"/>
</dbReference>
<dbReference type="InterPro" id="IPR008599">
    <property type="entry name" value="Diacid_rec"/>
</dbReference>
<organism evidence="6 8">
    <name type="scientific">Acutalibacter muris</name>
    <dbReference type="NCBI Taxonomy" id="1796620"/>
    <lineage>
        <taxon>Bacteria</taxon>
        <taxon>Bacillati</taxon>
        <taxon>Bacillota</taxon>
        <taxon>Clostridia</taxon>
        <taxon>Eubacteriales</taxon>
        <taxon>Acutalibacteraceae</taxon>
        <taxon>Acutalibacter</taxon>
    </lineage>
</organism>
<feature type="domain" description="PucR C-terminal helix-turn-helix" evidence="3">
    <location>
        <begin position="295"/>
        <end position="349"/>
    </location>
</feature>
<evidence type="ECO:0000256" key="1">
    <source>
        <dbReference type="ARBA" id="ARBA00006754"/>
    </source>
</evidence>